<dbReference type="EMBL" id="JBEUOH010000018">
    <property type="protein sequence ID" value="KAL0870349.1"/>
    <property type="molecule type" value="Genomic_DNA"/>
</dbReference>
<dbReference type="Pfam" id="PF00106">
    <property type="entry name" value="adh_short"/>
    <property type="match status" value="1"/>
</dbReference>
<keyword evidence="4" id="KW-1185">Reference proteome</keyword>
<dbReference type="Proteomes" id="UP001549920">
    <property type="component" value="Unassembled WGS sequence"/>
</dbReference>
<dbReference type="SUPFAM" id="SSF51735">
    <property type="entry name" value="NAD(P)-binding Rossmann-fold domains"/>
    <property type="match status" value="1"/>
</dbReference>
<protein>
    <submittedName>
        <fullName evidence="3">Uncharacterized protein</fullName>
    </submittedName>
</protein>
<keyword evidence="2" id="KW-1133">Transmembrane helix</keyword>
<dbReference type="InterPro" id="IPR002347">
    <property type="entry name" value="SDR_fam"/>
</dbReference>
<feature type="transmembrane region" description="Helical" evidence="2">
    <location>
        <begin position="6"/>
        <end position="26"/>
    </location>
</feature>
<dbReference type="InterPro" id="IPR036291">
    <property type="entry name" value="NAD(P)-bd_dom_sf"/>
</dbReference>
<name>A0ABR3HIV7_LOXSC</name>
<dbReference type="PANTHER" id="PTHR43157:SF31">
    <property type="entry name" value="PHOSPHATIDYLINOSITOL-GLYCAN BIOSYNTHESIS CLASS F PROTEIN"/>
    <property type="match status" value="1"/>
</dbReference>
<keyword evidence="1" id="KW-0560">Oxidoreductase</keyword>
<dbReference type="PANTHER" id="PTHR43157">
    <property type="entry name" value="PHOSPHATIDYLINOSITOL-GLYCAN BIOSYNTHESIS CLASS F PROTEIN-RELATED"/>
    <property type="match status" value="1"/>
</dbReference>
<proteinExistence type="predicted"/>
<dbReference type="Gene3D" id="3.40.50.720">
    <property type="entry name" value="NAD(P)-binding Rossmann-like Domain"/>
    <property type="match status" value="1"/>
</dbReference>
<comment type="caution">
    <text evidence="3">The sequence shown here is derived from an EMBL/GenBank/DDBJ whole genome shotgun (WGS) entry which is preliminary data.</text>
</comment>
<evidence type="ECO:0000313" key="4">
    <source>
        <dbReference type="Proteomes" id="UP001549920"/>
    </source>
</evidence>
<sequence>MIFYILGILLKIIFFLSCTVLVLLIIEKAKLIFFPHLCTCYVDLSGKAILITGGNTGIGFETAKILAKRGAKLVIASRNVAKSQAAVRAIIDASGNPKVEHKPLNLKSLSSIKQFADDFNRTYGRLDVLINNAGTVEINRTSTNDQIDSTFQINHVGPTYLTQLLMDKIIASKPSRILFVSSNAHFLHNLDSNDIAGKEPMNVWVRYANTKLGNVLVSRGMSKVLPEQVTVNSLHPGTTKTEIWEQGPLFVRKVINFLMDNFMKTKEECAQTIVHLAMARSLANVSGKYFDILRAVKTHRVVTDELAQQYKDTLRLIDDRVKKFEKINTN</sequence>
<keyword evidence="2" id="KW-0472">Membrane</keyword>
<gene>
    <name evidence="3" type="ORF">ABMA27_005360</name>
</gene>
<reference evidence="3 4" key="1">
    <citation type="submission" date="2024-06" db="EMBL/GenBank/DDBJ databases">
        <title>A chromosome-level genome assembly of beet webworm, Loxostege sticticalis.</title>
        <authorList>
            <person name="Zhang Y."/>
        </authorList>
    </citation>
    <scope>NUCLEOTIDE SEQUENCE [LARGE SCALE GENOMIC DNA]</scope>
    <source>
        <strain evidence="3">AQ026</strain>
        <tissue evidence="3">Whole body</tissue>
    </source>
</reference>
<evidence type="ECO:0000256" key="2">
    <source>
        <dbReference type="SAM" id="Phobius"/>
    </source>
</evidence>
<evidence type="ECO:0000256" key="1">
    <source>
        <dbReference type="ARBA" id="ARBA00023002"/>
    </source>
</evidence>
<evidence type="ECO:0000313" key="3">
    <source>
        <dbReference type="EMBL" id="KAL0870349.1"/>
    </source>
</evidence>
<organism evidence="3 4">
    <name type="scientific">Loxostege sticticalis</name>
    <name type="common">Beet webworm moth</name>
    <dbReference type="NCBI Taxonomy" id="481309"/>
    <lineage>
        <taxon>Eukaryota</taxon>
        <taxon>Metazoa</taxon>
        <taxon>Ecdysozoa</taxon>
        <taxon>Arthropoda</taxon>
        <taxon>Hexapoda</taxon>
        <taxon>Insecta</taxon>
        <taxon>Pterygota</taxon>
        <taxon>Neoptera</taxon>
        <taxon>Endopterygota</taxon>
        <taxon>Lepidoptera</taxon>
        <taxon>Glossata</taxon>
        <taxon>Ditrysia</taxon>
        <taxon>Pyraloidea</taxon>
        <taxon>Crambidae</taxon>
        <taxon>Pyraustinae</taxon>
        <taxon>Loxostege</taxon>
    </lineage>
</organism>
<dbReference type="PRINTS" id="PR00081">
    <property type="entry name" value="GDHRDH"/>
</dbReference>
<keyword evidence="2" id="KW-0812">Transmembrane</keyword>
<accession>A0ABR3HIV7</accession>